<dbReference type="InterPro" id="IPR018247">
    <property type="entry name" value="EF_Hand_1_Ca_BS"/>
</dbReference>
<dbReference type="SUPFAM" id="SSF47473">
    <property type="entry name" value="EF-hand"/>
    <property type="match status" value="1"/>
</dbReference>
<evidence type="ECO:0000256" key="1">
    <source>
        <dbReference type="ARBA" id="ARBA00022837"/>
    </source>
</evidence>
<protein>
    <submittedName>
        <fullName evidence="6">EF-hand domain-containing protein</fullName>
    </submittedName>
</protein>
<evidence type="ECO:0000313" key="5">
    <source>
        <dbReference type="Proteomes" id="UP000271162"/>
    </source>
</evidence>
<feature type="region of interest" description="Disordered" evidence="2">
    <location>
        <begin position="83"/>
        <end position="107"/>
    </location>
</feature>
<feature type="domain" description="EF-hand" evidence="3">
    <location>
        <begin position="34"/>
        <end position="69"/>
    </location>
</feature>
<evidence type="ECO:0000313" key="6">
    <source>
        <dbReference type="WBParaSite" id="NBR_0002192801-mRNA-1"/>
    </source>
</evidence>
<dbReference type="EMBL" id="UYSL01027090">
    <property type="protein sequence ID" value="VDL86387.1"/>
    <property type="molecule type" value="Genomic_DNA"/>
</dbReference>
<dbReference type="PROSITE" id="PS00018">
    <property type="entry name" value="EF_HAND_1"/>
    <property type="match status" value="1"/>
</dbReference>
<organism evidence="6">
    <name type="scientific">Nippostrongylus brasiliensis</name>
    <name type="common">Rat hookworm</name>
    <dbReference type="NCBI Taxonomy" id="27835"/>
    <lineage>
        <taxon>Eukaryota</taxon>
        <taxon>Metazoa</taxon>
        <taxon>Ecdysozoa</taxon>
        <taxon>Nematoda</taxon>
        <taxon>Chromadorea</taxon>
        <taxon>Rhabditida</taxon>
        <taxon>Rhabditina</taxon>
        <taxon>Rhabditomorpha</taxon>
        <taxon>Strongyloidea</taxon>
        <taxon>Heligmosomidae</taxon>
        <taxon>Nippostrongylus</taxon>
    </lineage>
</organism>
<dbReference type="Pfam" id="PF13405">
    <property type="entry name" value="EF-hand_6"/>
    <property type="match status" value="1"/>
</dbReference>
<name>A0A0N4YXF6_NIPBR</name>
<feature type="compositionally biased region" description="Low complexity" evidence="2">
    <location>
        <begin position="84"/>
        <end position="100"/>
    </location>
</feature>
<gene>
    <name evidence="4" type="ORF">NBR_LOCUS21929</name>
</gene>
<accession>A0A0N4YXF6</accession>
<keyword evidence="5" id="KW-1185">Reference proteome</keyword>
<sequence>MLLIALIFKNSKKWYTWYSYMTRRGVDSDDEEHEMEFFRLKVFKHYDHDRDGYISQAEFRQISGNFPFIDPFGAIDLDRRGSRSRTVSTISSSPSPEPTTQQGCSHVGEKSGCLNKLYLPSIRNNRPQSESVDCYKTHGISPDEDHGLASLACEEVFDDDSSGTCENGT</sequence>
<dbReference type="InterPro" id="IPR011992">
    <property type="entry name" value="EF-hand-dom_pair"/>
</dbReference>
<dbReference type="GO" id="GO:0005509">
    <property type="term" value="F:calcium ion binding"/>
    <property type="evidence" value="ECO:0007669"/>
    <property type="project" value="InterPro"/>
</dbReference>
<dbReference type="WBParaSite" id="NBR_0002192801-mRNA-1">
    <property type="protein sequence ID" value="NBR_0002192801-mRNA-1"/>
    <property type="gene ID" value="NBR_0002192801"/>
</dbReference>
<dbReference type="Gene3D" id="1.10.238.10">
    <property type="entry name" value="EF-hand"/>
    <property type="match status" value="1"/>
</dbReference>
<dbReference type="PROSITE" id="PS50222">
    <property type="entry name" value="EF_HAND_2"/>
    <property type="match status" value="1"/>
</dbReference>
<dbReference type="AlphaFoldDB" id="A0A0N4YXF6"/>
<dbReference type="STRING" id="27835.A0A0N4YXF6"/>
<evidence type="ECO:0000256" key="2">
    <source>
        <dbReference type="SAM" id="MobiDB-lite"/>
    </source>
</evidence>
<reference evidence="4 5" key="2">
    <citation type="submission" date="2018-11" db="EMBL/GenBank/DDBJ databases">
        <authorList>
            <consortium name="Pathogen Informatics"/>
        </authorList>
    </citation>
    <scope>NUCLEOTIDE SEQUENCE [LARGE SCALE GENOMIC DNA]</scope>
</reference>
<evidence type="ECO:0000313" key="4">
    <source>
        <dbReference type="EMBL" id="VDL86387.1"/>
    </source>
</evidence>
<dbReference type="InterPro" id="IPR002048">
    <property type="entry name" value="EF_hand_dom"/>
</dbReference>
<dbReference type="Proteomes" id="UP000271162">
    <property type="component" value="Unassembled WGS sequence"/>
</dbReference>
<proteinExistence type="predicted"/>
<keyword evidence="1" id="KW-0106">Calcium</keyword>
<reference evidence="6" key="1">
    <citation type="submission" date="2017-02" db="UniProtKB">
        <authorList>
            <consortium name="WormBaseParasite"/>
        </authorList>
    </citation>
    <scope>IDENTIFICATION</scope>
</reference>
<evidence type="ECO:0000259" key="3">
    <source>
        <dbReference type="PROSITE" id="PS50222"/>
    </source>
</evidence>